<evidence type="ECO:0000313" key="1">
    <source>
        <dbReference type="EMBL" id="GCE92705.1"/>
    </source>
</evidence>
<name>A0A5M3T2N9_LIMPL</name>
<keyword evidence="2" id="KW-1185">Reference proteome</keyword>
<dbReference type="GeneID" id="301681679"/>
<reference evidence="1 2" key="1">
    <citation type="journal article" date="2019" name="J Genomics">
        <title>The Draft Genome of a Hydrogen-producing Cyanobacterium, Arthrospira platensis NIES-46.</title>
        <authorList>
            <person name="Suzuki S."/>
            <person name="Yamaguchi H."/>
            <person name="Kawachi M."/>
        </authorList>
    </citation>
    <scope>NUCLEOTIDE SEQUENCE [LARGE SCALE GENOMIC DNA]</scope>
    <source>
        <strain evidence="1 2">NIES-46</strain>
    </source>
</reference>
<sequence>MNRHLNAAGLGVATTLCLSLVVQPKTLNASETITGVILAQNPPAASTYNPGPWQPVARINPQQSVNLTLVNQSSVTLEYGLTTTGTANLANGQSISYNNLPLDSYIVINPLVTSLSLQYNLEVVNNNITLTVRPSGDQAGLRTVNIQSTGGIFIY</sequence>
<dbReference type="EMBL" id="BIMW01000034">
    <property type="protein sequence ID" value="GCE92705.1"/>
    <property type="molecule type" value="Genomic_DNA"/>
</dbReference>
<proteinExistence type="predicted"/>
<organism evidence="1 2">
    <name type="scientific">Limnospira platensis NIES-46</name>
    <dbReference type="NCBI Taxonomy" id="1236695"/>
    <lineage>
        <taxon>Bacteria</taxon>
        <taxon>Bacillati</taxon>
        <taxon>Cyanobacteriota</taxon>
        <taxon>Cyanophyceae</taxon>
        <taxon>Oscillatoriophycideae</taxon>
        <taxon>Oscillatoriales</taxon>
        <taxon>Sirenicapillariaceae</taxon>
        <taxon>Limnospira</taxon>
    </lineage>
</organism>
<protein>
    <submittedName>
        <fullName evidence="1">Uncharacterized protein</fullName>
    </submittedName>
</protein>
<accession>A0A5M3T2N9</accession>
<gene>
    <name evidence="1" type="ORF">NIES46_07460</name>
</gene>
<dbReference type="Proteomes" id="UP000326169">
    <property type="component" value="Unassembled WGS sequence"/>
</dbReference>
<evidence type="ECO:0000313" key="2">
    <source>
        <dbReference type="Proteomes" id="UP000326169"/>
    </source>
</evidence>
<comment type="caution">
    <text evidence="1">The sequence shown here is derived from an EMBL/GenBank/DDBJ whole genome shotgun (WGS) entry which is preliminary data.</text>
</comment>
<dbReference type="RefSeq" id="WP_006617760.1">
    <property type="nucleotide sequence ID" value="NZ_BIMW01000034.1"/>
</dbReference>